<feature type="compositionally biased region" description="Low complexity" evidence="1">
    <location>
        <begin position="229"/>
        <end position="238"/>
    </location>
</feature>
<sequence length="467" mass="44873">MPYKPGAIRLPPGGVPGITAAVALPAPGSGGSGDRPGTAASATMPPAASLAAWTDPSRPPTSAAGPRPVTASPLTHSLSADPSGPVLLRVPQRPETGAAGGGRAGLPPRSANPRLPPVPGTAASAPGGPVRRFSDVGLSSQLSAEELKQVMAVLAVVRPQTAAALLQRPTTAGGPAGPGGACVGAGASAVGLLRPATAGPAGRRPGSARAPPAARSTGTAARLGGGVGSLVPPGTAGPAPGGEEGGDTGKEGEGGVVPRPPASGRPPASRPLTRTRSAPASAPLGAPPSRAGSSGGRRLPSAGAAAEAATAAAVAATAEAAAAGVGIGALGARPGTAAPGGGNPLLSSLLPIPEDAELPGGGGLPTAGAVSGWGLPPLEPLDPDPQLDKAWAAIVAANQRPDTGALVGGLDVFSRPPTGAFRLVRQAAPMVLVLDDLAQSTPEVVERELEHMSLDELQALRSQLGMG</sequence>
<feature type="compositionally biased region" description="Low complexity" evidence="1">
    <location>
        <begin position="265"/>
        <end position="300"/>
    </location>
</feature>
<dbReference type="OrthoDB" id="548666at2759"/>
<evidence type="ECO:0000313" key="3">
    <source>
        <dbReference type="Proteomes" id="UP000612055"/>
    </source>
</evidence>
<feature type="region of interest" description="Disordered" evidence="1">
    <location>
        <begin position="351"/>
        <end position="371"/>
    </location>
</feature>
<reference evidence="2" key="1">
    <citation type="journal article" date="2020" name="bioRxiv">
        <title>Comparative genomics of Chlamydomonas.</title>
        <authorList>
            <person name="Craig R.J."/>
            <person name="Hasan A.R."/>
            <person name="Ness R.W."/>
            <person name="Keightley P.D."/>
        </authorList>
    </citation>
    <scope>NUCLEOTIDE SEQUENCE</scope>
    <source>
        <strain evidence="2">CCAP 11/70</strain>
    </source>
</reference>
<evidence type="ECO:0000256" key="1">
    <source>
        <dbReference type="SAM" id="MobiDB-lite"/>
    </source>
</evidence>
<dbReference type="Proteomes" id="UP000612055">
    <property type="component" value="Unassembled WGS sequence"/>
</dbReference>
<keyword evidence="3" id="KW-1185">Reference proteome</keyword>
<feature type="region of interest" description="Disordered" evidence="1">
    <location>
        <begin position="195"/>
        <end position="300"/>
    </location>
</feature>
<organism evidence="2 3">
    <name type="scientific">Edaphochlamys debaryana</name>
    <dbReference type="NCBI Taxonomy" id="47281"/>
    <lineage>
        <taxon>Eukaryota</taxon>
        <taxon>Viridiplantae</taxon>
        <taxon>Chlorophyta</taxon>
        <taxon>core chlorophytes</taxon>
        <taxon>Chlorophyceae</taxon>
        <taxon>CS clade</taxon>
        <taxon>Chlamydomonadales</taxon>
        <taxon>Chlamydomonadales incertae sedis</taxon>
        <taxon>Edaphochlamys</taxon>
    </lineage>
</organism>
<dbReference type="AlphaFoldDB" id="A0A835Y1X5"/>
<dbReference type="EMBL" id="JAEHOE010000031">
    <property type="protein sequence ID" value="KAG2494385.1"/>
    <property type="molecule type" value="Genomic_DNA"/>
</dbReference>
<feature type="region of interest" description="Disordered" evidence="1">
    <location>
        <begin position="23"/>
        <end position="134"/>
    </location>
</feature>
<feature type="compositionally biased region" description="Low complexity" evidence="1">
    <location>
        <begin position="195"/>
        <end position="222"/>
    </location>
</feature>
<comment type="caution">
    <text evidence="2">The sequence shown here is derived from an EMBL/GenBank/DDBJ whole genome shotgun (WGS) entry which is preliminary data.</text>
</comment>
<evidence type="ECO:0000313" key="2">
    <source>
        <dbReference type="EMBL" id="KAG2494385.1"/>
    </source>
</evidence>
<gene>
    <name evidence="2" type="ORF">HYH03_007439</name>
</gene>
<protein>
    <submittedName>
        <fullName evidence="2">Uncharacterized protein</fullName>
    </submittedName>
</protein>
<feature type="compositionally biased region" description="Low complexity" evidence="1">
    <location>
        <begin position="38"/>
        <end position="52"/>
    </location>
</feature>
<accession>A0A835Y1X5</accession>
<name>A0A835Y1X5_9CHLO</name>
<proteinExistence type="predicted"/>